<dbReference type="EMBL" id="QSOF01000023">
    <property type="protein sequence ID" value="RGI73727.1"/>
    <property type="molecule type" value="Genomic_DNA"/>
</dbReference>
<protein>
    <submittedName>
        <fullName evidence="3">DUF4122 domain-containing protein</fullName>
    </submittedName>
</protein>
<name>A0A374MT29_BACUN</name>
<comment type="caution">
    <text evidence="3">The sequence shown here is derived from an EMBL/GenBank/DDBJ whole genome shotgun (WGS) entry which is preliminary data.</text>
</comment>
<dbReference type="Pfam" id="PF13498">
    <property type="entry name" value="DUF4122"/>
    <property type="match status" value="1"/>
</dbReference>
<organism evidence="3 4">
    <name type="scientific">Bacteroides uniformis</name>
    <dbReference type="NCBI Taxonomy" id="820"/>
    <lineage>
        <taxon>Bacteria</taxon>
        <taxon>Pseudomonadati</taxon>
        <taxon>Bacteroidota</taxon>
        <taxon>Bacteroidia</taxon>
        <taxon>Bacteroidales</taxon>
        <taxon>Bacteroidaceae</taxon>
        <taxon>Bacteroides</taxon>
    </lineage>
</organism>
<proteinExistence type="predicted"/>
<gene>
    <name evidence="3" type="ORF">DXD90_15145</name>
</gene>
<reference evidence="3 4" key="1">
    <citation type="submission" date="2018-08" db="EMBL/GenBank/DDBJ databases">
        <title>A genome reference for cultivated species of the human gut microbiota.</title>
        <authorList>
            <person name="Zou Y."/>
            <person name="Xue W."/>
            <person name="Luo G."/>
        </authorList>
    </citation>
    <scope>NUCLEOTIDE SEQUENCE [LARGE SCALE GENOMIC DNA]</scope>
    <source>
        <strain evidence="3 4">TM10-17</strain>
    </source>
</reference>
<dbReference type="Proteomes" id="UP000263754">
    <property type="component" value="Unassembled WGS sequence"/>
</dbReference>
<keyword evidence="2" id="KW-1133">Transmembrane helix</keyword>
<evidence type="ECO:0000256" key="1">
    <source>
        <dbReference type="SAM" id="MobiDB-lite"/>
    </source>
</evidence>
<keyword evidence="2" id="KW-0812">Transmembrane</keyword>
<evidence type="ECO:0000313" key="4">
    <source>
        <dbReference type="Proteomes" id="UP000263754"/>
    </source>
</evidence>
<feature type="region of interest" description="Disordered" evidence="1">
    <location>
        <begin position="194"/>
        <end position="219"/>
    </location>
</feature>
<accession>A0A374MT29</accession>
<dbReference type="RefSeq" id="WP_117963553.1">
    <property type="nucleotide sequence ID" value="NZ_QSOF01000023.1"/>
</dbReference>
<keyword evidence="2" id="KW-0472">Membrane</keyword>
<feature type="transmembrane region" description="Helical" evidence="2">
    <location>
        <begin position="7"/>
        <end position="24"/>
    </location>
</feature>
<dbReference type="AlphaFoldDB" id="A0A374MT29"/>
<sequence length="219" mass="24873">MEELIYLCVRIVCIFYLLYSVYRWRTRIETVCTLLYGKPPLKKEKPEASGTGTMASEDEVMGSTRYVYLDENAGKTAAPFMSQPLEKDFIGEEENVEQEEVECNLALEKMKLLQQEQEELDAGNPDVESVSPVLSSRDMETLGEYLARKGEVGEEKALQAARIVFSIQQSSLIDIFTSNAENAKIVDELLDRYLDEDGNPKPLPPKEDENPADGWRKYI</sequence>
<dbReference type="InterPro" id="IPR025190">
    <property type="entry name" value="DUF4122"/>
</dbReference>
<evidence type="ECO:0000313" key="3">
    <source>
        <dbReference type="EMBL" id="RGI73727.1"/>
    </source>
</evidence>
<evidence type="ECO:0000256" key="2">
    <source>
        <dbReference type="SAM" id="Phobius"/>
    </source>
</evidence>